<dbReference type="Pfam" id="PF00078">
    <property type="entry name" value="RVT_1"/>
    <property type="match status" value="1"/>
</dbReference>
<dbReference type="EMBL" id="CBSV010000239">
    <property type="protein sequence ID" value="CDH03261.1"/>
    <property type="molecule type" value="Genomic_DNA"/>
</dbReference>
<dbReference type="PROSITE" id="PS50878">
    <property type="entry name" value="RT_POL"/>
    <property type="match status" value="1"/>
</dbReference>
<dbReference type="CDD" id="cd01651">
    <property type="entry name" value="RT_G2_intron"/>
    <property type="match status" value="1"/>
</dbReference>
<dbReference type="PANTHER" id="PTHR34047:SF8">
    <property type="entry name" value="PROTEIN YKFC"/>
    <property type="match status" value="1"/>
</dbReference>
<comment type="similarity">
    <text evidence="1">Belongs to the bacterial reverse transcriptase family.</text>
</comment>
<reference evidence="3" key="1">
    <citation type="submission" date="2013-07" db="EMBL/GenBank/DDBJ databases">
        <title>Sub-species coevolution in mutualistic symbiosis.</title>
        <authorList>
            <person name="Murfin K."/>
            <person name="Klassen J."/>
            <person name="Lee M."/>
            <person name="Forst S."/>
            <person name="Stock P."/>
            <person name="Goodrich-Blair H."/>
        </authorList>
    </citation>
    <scope>NUCLEOTIDE SEQUENCE [LARGE SCALE GENOMIC DNA]</scope>
    <source>
        <strain evidence="3">Feltiae Moldova</strain>
    </source>
</reference>
<protein>
    <submittedName>
        <fullName evidence="3">RNA-directed DNA polymerase (Reverse transcriptase)</fullName>
    </submittedName>
</protein>
<dbReference type="SUPFAM" id="SSF56672">
    <property type="entry name" value="DNA/RNA polymerases"/>
    <property type="match status" value="1"/>
</dbReference>
<dbReference type="Gene3D" id="3.30.70.270">
    <property type="match status" value="1"/>
</dbReference>
<gene>
    <name evidence="3" type="ORF">XBFM1_660001</name>
</gene>
<organism evidence="3 4">
    <name type="scientific">Xenorhabdus bovienii str. feltiae Moldova</name>
    <dbReference type="NCBI Taxonomy" id="1398200"/>
    <lineage>
        <taxon>Bacteria</taxon>
        <taxon>Pseudomonadati</taxon>
        <taxon>Pseudomonadota</taxon>
        <taxon>Gammaproteobacteria</taxon>
        <taxon>Enterobacterales</taxon>
        <taxon>Morganellaceae</taxon>
        <taxon>Xenorhabdus</taxon>
    </lineage>
</organism>
<keyword evidence="3" id="KW-0808">Transferase</keyword>
<name>A0A077P019_XENBV</name>
<dbReference type="RefSeq" id="WP_230580713.1">
    <property type="nucleotide sequence ID" value="NZ_CAWLWD010000061.1"/>
</dbReference>
<proteinExistence type="inferred from homology"/>
<evidence type="ECO:0000313" key="3">
    <source>
        <dbReference type="EMBL" id="CDH03261.1"/>
    </source>
</evidence>
<dbReference type="PANTHER" id="PTHR34047">
    <property type="entry name" value="NUCLEAR INTRON MATURASE 1, MITOCHONDRIAL-RELATED"/>
    <property type="match status" value="1"/>
</dbReference>
<evidence type="ECO:0000256" key="1">
    <source>
        <dbReference type="ARBA" id="ARBA00034120"/>
    </source>
</evidence>
<dbReference type="InterPro" id="IPR000477">
    <property type="entry name" value="RT_dom"/>
</dbReference>
<dbReference type="InterPro" id="IPR043502">
    <property type="entry name" value="DNA/RNA_pol_sf"/>
</dbReference>
<dbReference type="InterPro" id="IPR051083">
    <property type="entry name" value="GrpII_Intron_Splice-Mob/Def"/>
</dbReference>
<evidence type="ECO:0000259" key="2">
    <source>
        <dbReference type="PROSITE" id="PS50878"/>
    </source>
</evidence>
<evidence type="ECO:0000313" key="4">
    <source>
        <dbReference type="Proteomes" id="UP000028487"/>
    </source>
</evidence>
<accession>A0A077P019</accession>
<keyword evidence="3" id="KW-0548">Nucleotidyltransferase</keyword>
<dbReference type="AlphaFoldDB" id="A0A077P019"/>
<dbReference type="HOGENOM" id="CLU_013584_2_0_6"/>
<dbReference type="Proteomes" id="UP000028487">
    <property type="component" value="Unassembled WGS sequence"/>
</dbReference>
<dbReference type="GO" id="GO:0003964">
    <property type="term" value="F:RNA-directed DNA polymerase activity"/>
    <property type="evidence" value="ECO:0007669"/>
    <property type="project" value="UniProtKB-KW"/>
</dbReference>
<keyword evidence="3" id="KW-0695">RNA-directed DNA polymerase</keyword>
<dbReference type="InterPro" id="IPR043128">
    <property type="entry name" value="Rev_trsase/Diguanyl_cyclase"/>
</dbReference>
<sequence>MTERLVVPGKLSNAGGGKEPWFRNNAESDEELEMGNLRTPKYVQELQTTLHAKAKERSELRFHALYDKIYHRNVLTHAYQCCRRNKGAAGTDGQTFDDIELYGVERWLGELAQQLREGSYVPKPVRRVHIPKPNGKTRPLGIACLRDRVCQMAAMLVIEPIFEADLPPEQHAYRRNRNAQSAVQEVHRLLTSGYRDIVDADLSGYFDTIPHPELMKSVARRIVDGKVLRTTANRDNQCGIPQGSPISPLLSNLYMRRFIMGWKRLRIEQRLGARIVNYADDLVICCKDRNASHAMAAMRRLMAKLKLTVNEEKTRLCRMPEGEFDFLGYTFKRLYSARTRKPYIGTRPSKKSIK</sequence>
<comment type="caution">
    <text evidence="3">The sequence shown here is derived from an EMBL/GenBank/DDBJ whole genome shotgun (WGS) entry which is preliminary data.</text>
</comment>
<feature type="domain" description="Reverse transcriptase" evidence="2">
    <location>
        <begin position="111"/>
        <end position="331"/>
    </location>
</feature>